<reference evidence="6 7" key="1">
    <citation type="submission" date="2018-05" db="EMBL/GenBank/DDBJ databases">
        <title>Amnibacterium sp. M8JJ-5, whole genome shotgun sequence.</title>
        <authorList>
            <person name="Tuo L."/>
        </authorList>
    </citation>
    <scope>NUCLEOTIDE SEQUENCE [LARGE SCALE GENOMIC DNA]</scope>
    <source>
        <strain evidence="6 7">M8JJ-5</strain>
    </source>
</reference>
<evidence type="ECO:0000313" key="7">
    <source>
        <dbReference type="Proteomes" id="UP000244893"/>
    </source>
</evidence>
<dbReference type="PANTHER" id="PTHR40079:SF4">
    <property type="entry name" value="GH26 DOMAIN-CONTAINING PROTEIN-RELATED"/>
    <property type="match status" value="1"/>
</dbReference>
<evidence type="ECO:0000256" key="2">
    <source>
        <dbReference type="ARBA" id="ARBA00022801"/>
    </source>
</evidence>
<sequence length="319" mass="35670">MGLYTEQAPFNWATYDDIASKLEVSPSVVGYFGGWDEPFRANAVTRAWEKGRLPLLTWESRPINAPNSVINEPDYTLPRIIGDPANGVPGAFDDYLRQYSRDIVSTGLPMAIRLDHEMNGVWYPWAETTGSGAPINGNSPGDYVKMWRHVHDIFEQEGAGEYVIWIWAPNIVNNLPATHQPVEYLASLYPGDEYVDWVGLSGYLRPAYKPDNDFTFSYSFDRSLNQLRTIAPGKPILLAEVGASETGGHKVGWVNSMFDALAKPENSDVIGMVWFNLAVSTYTEGELGTNDWRMDSRPDTLAAFKTGFARPELEFDISP</sequence>
<keyword evidence="2 4" id="KW-0378">Hydrolase</keyword>
<dbReference type="PROSITE" id="PS51764">
    <property type="entry name" value="GH26"/>
    <property type="match status" value="1"/>
</dbReference>
<keyword evidence="7" id="KW-1185">Reference proteome</keyword>
<gene>
    <name evidence="6" type="ORF">DDQ50_01205</name>
</gene>
<dbReference type="InterPro" id="IPR000805">
    <property type="entry name" value="Glyco_hydro_26"/>
</dbReference>
<evidence type="ECO:0000256" key="1">
    <source>
        <dbReference type="ARBA" id="ARBA00007754"/>
    </source>
</evidence>
<organism evidence="6 7">
    <name type="scientific">Amnibacterium flavum</name>
    <dbReference type="NCBI Taxonomy" id="2173173"/>
    <lineage>
        <taxon>Bacteria</taxon>
        <taxon>Bacillati</taxon>
        <taxon>Actinomycetota</taxon>
        <taxon>Actinomycetes</taxon>
        <taxon>Micrococcales</taxon>
        <taxon>Microbacteriaceae</taxon>
        <taxon>Amnibacterium</taxon>
    </lineage>
</organism>
<proteinExistence type="inferred from homology"/>
<keyword evidence="3 4" id="KW-0326">Glycosidase</keyword>
<evidence type="ECO:0000313" key="6">
    <source>
        <dbReference type="EMBL" id="PVZ96287.1"/>
    </source>
</evidence>
<dbReference type="PANTHER" id="PTHR40079">
    <property type="entry name" value="MANNAN ENDO-1,4-BETA-MANNOSIDASE E-RELATED"/>
    <property type="match status" value="1"/>
</dbReference>
<comment type="similarity">
    <text evidence="1 4">Belongs to the glycosyl hydrolase 26 family.</text>
</comment>
<evidence type="ECO:0000259" key="5">
    <source>
        <dbReference type="PROSITE" id="PS51764"/>
    </source>
</evidence>
<dbReference type="Pfam" id="PF02156">
    <property type="entry name" value="Glyco_hydro_26"/>
    <property type="match status" value="1"/>
</dbReference>
<comment type="caution">
    <text evidence="6">The sequence shown here is derived from an EMBL/GenBank/DDBJ whole genome shotgun (WGS) entry which is preliminary data.</text>
</comment>
<dbReference type="InterPro" id="IPR017853">
    <property type="entry name" value="GH"/>
</dbReference>
<dbReference type="EMBL" id="QEOP01000001">
    <property type="protein sequence ID" value="PVZ96287.1"/>
    <property type="molecule type" value="Genomic_DNA"/>
</dbReference>
<protein>
    <recommendedName>
        <fullName evidence="5">GH26 domain-containing protein</fullName>
    </recommendedName>
</protein>
<dbReference type="SUPFAM" id="SSF51445">
    <property type="entry name" value="(Trans)glycosidases"/>
    <property type="match status" value="1"/>
</dbReference>
<evidence type="ECO:0000256" key="4">
    <source>
        <dbReference type="PROSITE-ProRule" id="PRU01100"/>
    </source>
</evidence>
<evidence type="ECO:0000256" key="3">
    <source>
        <dbReference type="ARBA" id="ARBA00023295"/>
    </source>
</evidence>
<accession>A0A2V1HZ74</accession>
<feature type="active site" description="Nucleophile" evidence="4">
    <location>
        <position position="240"/>
    </location>
</feature>
<feature type="domain" description="GH26" evidence="5">
    <location>
        <begin position="1"/>
        <end position="317"/>
    </location>
</feature>
<name>A0A2V1HZ74_9MICO</name>
<dbReference type="InterPro" id="IPR022790">
    <property type="entry name" value="GH26_dom"/>
</dbReference>
<feature type="active site" description="Proton donor" evidence="4">
    <location>
        <position position="117"/>
    </location>
</feature>
<dbReference type="Proteomes" id="UP000244893">
    <property type="component" value="Unassembled WGS sequence"/>
</dbReference>
<dbReference type="GO" id="GO:0016985">
    <property type="term" value="F:mannan endo-1,4-beta-mannosidase activity"/>
    <property type="evidence" value="ECO:0007669"/>
    <property type="project" value="InterPro"/>
</dbReference>
<dbReference type="OrthoDB" id="9816550at2"/>
<dbReference type="AlphaFoldDB" id="A0A2V1HZ74"/>
<dbReference type="GO" id="GO:0006080">
    <property type="term" value="P:substituted mannan metabolic process"/>
    <property type="evidence" value="ECO:0007669"/>
    <property type="project" value="InterPro"/>
</dbReference>
<dbReference type="Gene3D" id="3.20.20.80">
    <property type="entry name" value="Glycosidases"/>
    <property type="match status" value="1"/>
</dbReference>